<dbReference type="AlphaFoldDB" id="A0A3B0TTQ9"/>
<proteinExistence type="predicted"/>
<gene>
    <name evidence="1" type="ORF">MNBD_BACTEROID05-216</name>
</gene>
<feature type="non-terminal residue" evidence="1">
    <location>
        <position position="1"/>
    </location>
</feature>
<accession>A0A3B0TTQ9</accession>
<name>A0A3B0TTQ9_9ZZZZ</name>
<evidence type="ECO:0000313" key="1">
    <source>
        <dbReference type="EMBL" id="VAW12004.1"/>
    </source>
</evidence>
<dbReference type="EMBL" id="UOEN01000061">
    <property type="protein sequence ID" value="VAW12004.1"/>
    <property type="molecule type" value="Genomic_DNA"/>
</dbReference>
<protein>
    <submittedName>
        <fullName evidence="1">Uncharacterized protein</fullName>
    </submittedName>
</protein>
<organism evidence="1">
    <name type="scientific">hydrothermal vent metagenome</name>
    <dbReference type="NCBI Taxonomy" id="652676"/>
    <lineage>
        <taxon>unclassified sequences</taxon>
        <taxon>metagenomes</taxon>
        <taxon>ecological metagenomes</taxon>
    </lineage>
</organism>
<reference evidence="1" key="1">
    <citation type="submission" date="2018-06" db="EMBL/GenBank/DDBJ databases">
        <authorList>
            <person name="Zhirakovskaya E."/>
        </authorList>
    </citation>
    <scope>NUCLEOTIDE SEQUENCE</scope>
</reference>
<sequence length="73" mass="8411">DIIARIPMFHRAIAKEVVDKQAVINAKERSSPLIEESDIVRAFFSEVPMTFYSLMIRLFEDAGIDYAQYDIKS</sequence>